<comment type="caution">
    <text evidence="1">The sequence shown here is derived from an EMBL/GenBank/DDBJ whole genome shotgun (WGS) entry which is preliminary data.</text>
</comment>
<dbReference type="Proteomes" id="UP001610334">
    <property type="component" value="Unassembled WGS sequence"/>
</dbReference>
<gene>
    <name evidence="1" type="ORF">BJX63DRAFT_140379</name>
</gene>
<dbReference type="EMBL" id="JBFXLT010000227">
    <property type="protein sequence ID" value="KAL2801901.1"/>
    <property type="molecule type" value="Genomic_DNA"/>
</dbReference>
<keyword evidence="2" id="KW-1185">Reference proteome</keyword>
<sequence>MDERGYSEVTSRPSPDATLVTIGEDVLNYLASSSDTVKYADSANYPVGIKKQWQIFMENGINLEVNLLSHFESTRRVIRQGPIICSLASPSGAEGCIPRRAHPCPGAISIWKPVWGTGLLKVYPGSHQLETIEELRESQLKPIELRLYPDRVLFTRGSLWIEEGSGAGYLMWMGVSLSIVGLHIDTYSLTFIALAYGASRFLFRQLPPGRIEVGDEELVQRHLSNVPRNRLQSGSGGRSESAEDVLKLSLEDIPMIDSFLSELGDPTRLILSANYAATDNPRTAFIICQRSQNPNDWLMRALAVQFLVQEYHNGSYASITEFLREAHLPDTRQTRTALENGLKMDHFETPGLWIVMMRIFPRFRYLPFAEVYQIPQLLVRYDAVKVAGSRWTRFMEDSIRLYSIWIGNLRDDR</sequence>
<proteinExistence type="predicted"/>
<accession>A0ABR4GSP1</accession>
<reference evidence="1 2" key="1">
    <citation type="submission" date="2024-07" db="EMBL/GenBank/DDBJ databases">
        <title>Section-level genome sequencing and comparative genomics of Aspergillus sections Usti and Cavernicolus.</title>
        <authorList>
            <consortium name="Lawrence Berkeley National Laboratory"/>
            <person name="Nybo J.L."/>
            <person name="Vesth T.C."/>
            <person name="Theobald S."/>
            <person name="Frisvad J.C."/>
            <person name="Larsen T.O."/>
            <person name="Kjaerboelling I."/>
            <person name="Rothschild-Mancinelli K."/>
            <person name="Lyhne E.K."/>
            <person name="Kogle M.E."/>
            <person name="Barry K."/>
            <person name="Clum A."/>
            <person name="Na H."/>
            <person name="Ledsgaard L."/>
            <person name="Lin J."/>
            <person name="Lipzen A."/>
            <person name="Kuo A."/>
            <person name="Riley R."/>
            <person name="Mondo S."/>
            <person name="Labutti K."/>
            <person name="Haridas S."/>
            <person name="Pangalinan J."/>
            <person name="Salamov A.A."/>
            <person name="Simmons B.A."/>
            <person name="Magnuson J.K."/>
            <person name="Chen J."/>
            <person name="Drula E."/>
            <person name="Henrissat B."/>
            <person name="Wiebenga A."/>
            <person name="Lubbers R.J."/>
            <person name="Gomes A.C."/>
            <person name="Makela M.R."/>
            <person name="Stajich J."/>
            <person name="Grigoriev I.V."/>
            <person name="Mortensen U.H."/>
            <person name="De Vries R.P."/>
            <person name="Baker S.E."/>
            <person name="Andersen M.R."/>
        </authorList>
    </citation>
    <scope>NUCLEOTIDE SEQUENCE [LARGE SCALE GENOMIC DNA]</scope>
    <source>
        <strain evidence="1 2">CBS 588.65</strain>
    </source>
</reference>
<evidence type="ECO:0000313" key="2">
    <source>
        <dbReference type="Proteomes" id="UP001610334"/>
    </source>
</evidence>
<evidence type="ECO:0000313" key="1">
    <source>
        <dbReference type="EMBL" id="KAL2801901.1"/>
    </source>
</evidence>
<protein>
    <submittedName>
        <fullName evidence="1">Uncharacterized protein</fullName>
    </submittedName>
</protein>
<name>A0ABR4GSP1_9EURO</name>
<organism evidence="1 2">
    <name type="scientific">Aspergillus granulosus</name>
    <dbReference type="NCBI Taxonomy" id="176169"/>
    <lineage>
        <taxon>Eukaryota</taxon>
        <taxon>Fungi</taxon>
        <taxon>Dikarya</taxon>
        <taxon>Ascomycota</taxon>
        <taxon>Pezizomycotina</taxon>
        <taxon>Eurotiomycetes</taxon>
        <taxon>Eurotiomycetidae</taxon>
        <taxon>Eurotiales</taxon>
        <taxon>Aspergillaceae</taxon>
        <taxon>Aspergillus</taxon>
        <taxon>Aspergillus subgen. Nidulantes</taxon>
    </lineage>
</organism>